<dbReference type="EMBL" id="CAJVPU010003277">
    <property type="protein sequence ID" value="CAG8515931.1"/>
    <property type="molecule type" value="Genomic_DNA"/>
</dbReference>
<comment type="caution">
    <text evidence="1">The sequence shown here is derived from an EMBL/GenBank/DDBJ whole genome shotgun (WGS) entry which is preliminary data.</text>
</comment>
<evidence type="ECO:0000313" key="2">
    <source>
        <dbReference type="Proteomes" id="UP000789702"/>
    </source>
</evidence>
<reference evidence="1" key="1">
    <citation type="submission" date="2021-06" db="EMBL/GenBank/DDBJ databases">
        <authorList>
            <person name="Kallberg Y."/>
            <person name="Tangrot J."/>
            <person name="Rosling A."/>
        </authorList>
    </citation>
    <scope>NUCLEOTIDE SEQUENCE</scope>
    <source>
        <strain evidence="1">IL203A</strain>
    </source>
</reference>
<organism evidence="1 2">
    <name type="scientific">Dentiscutata heterogama</name>
    <dbReference type="NCBI Taxonomy" id="1316150"/>
    <lineage>
        <taxon>Eukaryota</taxon>
        <taxon>Fungi</taxon>
        <taxon>Fungi incertae sedis</taxon>
        <taxon>Mucoromycota</taxon>
        <taxon>Glomeromycotina</taxon>
        <taxon>Glomeromycetes</taxon>
        <taxon>Diversisporales</taxon>
        <taxon>Gigasporaceae</taxon>
        <taxon>Dentiscutata</taxon>
    </lineage>
</organism>
<name>A0ACA9L826_9GLOM</name>
<keyword evidence="2" id="KW-1185">Reference proteome</keyword>
<accession>A0ACA9L826</accession>
<evidence type="ECO:0000313" key="1">
    <source>
        <dbReference type="EMBL" id="CAG8515931.1"/>
    </source>
</evidence>
<protein>
    <submittedName>
        <fullName evidence="1">3208_t:CDS:1</fullName>
    </submittedName>
</protein>
<feature type="non-terminal residue" evidence="1">
    <location>
        <position position="1"/>
    </location>
</feature>
<gene>
    <name evidence="1" type="ORF">DHETER_LOCUS3683</name>
</gene>
<sequence length="40" mass="4397">GPGPHSKFQNTGYAKPQVCAQVERAILRACYPHEWGVQAT</sequence>
<proteinExistence type="predicted"/>
<dbReference type="Proteomes" id="UP000789702">
    <property type="component" value="Unassembled WGS sequence"/>
</dbReference>